<keyword evidence="1" id="KW-0732">Signal</keyword>
<proteinExistence type="predicted"/>
<protein>
    <recommendedName>
        <fullName evidence="4">FZ domain-containing protein</fullName>
    </recommendedName>
</protein>
<dbReference type="PhylomeDB" id="B3S5E9"/>
<evidence type="ECO:0000313" key="2">
    <source>
        <dbReference type="EMBL" id="EDV21904.1"/>
    </source>
</evidence>
<dbReference type="HOGENOM" id="CLU_067673_0_0_1"/>
<reference evidence="2 3" key="1">
    <citation type="journal article" date="2008" name="Nature">
        <title>The Trichoplax genome and the nature of placozoans.</title>
        <authorList>
            <person name="Srivastava M."/>
            <person name="Begovic E."/>
            <person name="Chapman J."/>
            <person name="Putnam N.H."/>
            <person name="Hellsten U."/>
            <person name="Kawashima T."/>
            <person name="Kuo A."/>
            <person name="Mitros T."/>
            <person name="Salamov A."/>
            <person name="Carpenter M.L."/>
            <person name="Signorovitch A.Y."/>
            <person name="Moreno M.A."/>
            <person name="Kamm K."/>
            <person name="Grimwood J."/>
            <person name="Schmutz J."/>
            <person name="Shapiro H."/>
            <person name="Grigoriev I.V."/>
            <person name="Buss L.W."/>
            <person name="Schierwater B."/>
            <person name="Dellaporta S.L."/>
            <person name="Rokhsar D.S."/>
        </authorList>
    </citation>
    <scope>NUCLEOTIDE SEQUENCE [LARGE SCALE GENOMIC DNA]</scope>
    <source>
        <strain evidence="2 3">Grell-BS-1999</strain>
    </source>
</reference>
<dbReference type="Proteomes" id="UP000009022">
    <property type="component" value="Unassembled WGS sequence"/>
</dbReference>
<feature type="signal peptide" evidence="1">
    <location>
        <begin position="1"/>
        <end position="22"/>
    </location>
</feature>
<evidence type="ECO:0008006" key="4">
    <source>
        <dbReference type="Google" id="ProtNLM"/>
    </source>
</evidence>
<dbReference type="CTD" id="6756875"/>
<name>B3S5E9_TRIAD</name>
<accession>B3S5E9</accession>
<keyword evidence="3" id="KW-1185">Reference proteome</keyword>
<evidence type="ECO:0000256" key="1">
    <source>
        <dbReference type="SAM" id="SignalP"/>
    </source>
</evidence>
<dbReference type="KEGG" id="tad:TRIADDRAFT_59591"/>
<feature type="chain" id="PRO_5002798595" description="FZ domain-containing protein" evidence="1">
    <location>
        <begin position="23"/>
        <end position="349"/>
    </location>
</feature>
<gene>
    <name evidence="2" type="ORF">TRIADDRAFT_59591</name>
</gene>
<dbReference type="AlphaFoldDB" id="B3S5E9"/>
<evidence type="ECO:0000313" key="3">
    <source>
        <dbReference type="Proteomes" id="UP000009022"/>
    </source>
</evidence>
<sequence>MASQNWIAVILIATLFFSSIKGQIGHPSTILSSHFNLLDNTVHLMMQQPVASNFTMEKRSLEQTREIAKPNVTVWIAGDIDSCSLPDENIRSFCKIEYKVPTVIAKRTSRLFQFIIKNFKILKSQMLTDCLYSLKEVLCKGTLPQCSKDTVTASYSNIQQACAQVRWCTSSFTSLTDQSWMQSCQVSGQTFDLKVCKKANVTSINLQNCGPLPKQITFPTWIIPNIEQKSKSKALIRRSYSHEGVNSRCIDKWVNMYCLSAPFCSSHHNKIVSGITQQQCQSALNCLPDRIRKFLLLTVDCNAYPDENSEKEIMSSECAYSNGTESIEGDNLRWLLLYFTIVLLTYIIL</sequence>
<dbReference type="RefSeq" id="XP_002115541.1">
    <property type="nucleotide sequence ID" value="XM_002115505.1"/>
</dbReference>
<dbReference type="GeneID" id="6756875"/>
<organism evidence="2 3">
    <name type="scientific">Trichoplax adhaerens</name>
    <name type="common">Trichoplax reptans</name>
    <dbReference type="NCBI Taxonomy" id="10228"/>
    <lineage>
        <taxon>Eukaryota</taxon>
        <taxon>Metazoa</taxon>
        <taxon>Placozoa</taxon>
        <taxon>Uniplacotomia</taxon>
        <taxon>Trichoplacea</taxon>
        <taxon>Trichoplacidae</taxon>
        <taxon>Trichoplax</taxon>
    </lineage>
</organism>
<dbReference type="InParanoid" id="B3S5E9"/>
<dbReference type="EMBL" id="DS985251">
    <property type="protein sequence ID" value="EDV21904.1"/>
    <property type="molecule type" value="Genomic_DNA"/>
</dbReference>